<dbReference type="SUPFAM" id="SSF52540">
    <property type="entry name" value="P-loop containing nucleoside triphosphate hydrolases"/>
    <property type="match status" value="1"/>
</dbReference>
<sequence>MPVNHKYELVFIHIPKSAGSSIEMFLKESSSEPWDLWGKIHDDERLLSRYPHATKVTRKSPDRIKGLPRADVYHHLIAADVREIIGAERYSAYKRFCVIRNPWDRLVSFYEYGRQRGGLMETKSKTFKEWFFNRPISPQILPYISIDGAVDSGMTMIRFDDLNQELRTFFHSLGLTWSTKVHEKKTKRLSYHNYYDSEMQKHLARECQADIEFFGFSF</sequence>
<evidence type="ECO:0000313" key="1">
    <source>
        <dbReference type="EMBL" id="NDY96275.1"/>
    </source>
</evidence>
<dbReference type="GO" id="GO:0016020">
    <property type="term" value="C:membrane"/>
    <property type="evidence" value="ECO:0007669"/>
    <property type="project" value="InterPro"/>
</dbReference>
<keyword evidence="1" id="KW-0808">Transferase</keyword>
<dbReference type="Pfam" id="PF03567">
    <property type="entry name" value="Sulfotransfer_2"/>
    <property type="match status" value="1"/>
</dbReference>
<dbReference type="RefSeq" id="WP_164211680.1">
    <property type="nucleotide sequence ID" value="NZ_JAAGSC010000042.1"/>
</dbReference>
<dbReference type="Gene3D" id="3.40.50.300">
    <property type="entry name" value="P-loop containing nucleotide triphosphate hydrolases"/>
    <property type="match status" value="1"/>
</dbReference>
<organism evidence="1 2">
    <name type="scientific">Wenzhouxiangella limi</name>
    <dbReference type="NCBI Taxonomy" id="2707351"/>
    <lineage>
        <taxon>Bacteria</taxon>
        <taxon>Pseudomonadati</taxon>
        <taxon>Pseudomonadota</taxon>
        <taxon>Gammaproteobacteria</taxon>
        <taxon>Chromatiales</taxon>
        <taxon>Wenzhouxiangellaceae</taxon>
        <taxon>Wenzhouxiangella</taxon>
    </lineage>
</organism>
<dbReference type="InterPro" id="IPR005331">
    <property type="entry name" value="Sulfotransferase"/>
</dbReference>
<comment type="caution">
    <text evidence="1">The sequence shown here is derived from an EMBL/GenBank/DDBJ whole genome shotgun (WGS) entry which is preliminary data.</text>
</comment>
<keyword evidence="2" id="KW-1185">Reference proteome</keyword>
<proteinExistence type="predicted"/>
<protein>
    <submittedName>
        <fullName evidence="1">Sulfotransferase family protein</fullName>
    </submittedName>
</protein>
<gene>
    <name evidence="1" type="ORF">G3I74_11090</name>
</gene>
<evidence type="ECO:0000313" key="2">
    <source>
        <dbReference type="Proteomes" id="UP000484885"/>
    </source>
</evidence>
<dbReference type="AlphaFoldDB" id="A0A845V8L3"/>
<name>A0A845V8L3_9GAMM</name>
<dbReference type="GO" id="GO:0008146">
    <property type="term" value="F:sulfotransferase activity"/>
    <property type="evidence" value="ECO:0007669"/>
    <property type="project" value="InterPro"/>
</dbReference>
<reference evidence="1 2" key="1">
    <citation type="submission" date="2020-02" db="EMBL/GenBank/DDBJ databases">
        <authorList>
            <person name="Zhang X.-Y."/>
        </authorList>
    </citation>
    <scope>NUCLEOTIDE SEQUENCE [LARGE SCALE GENOMIC DNA]</scope>
    <source>
        <strain evidence="1 2">C33</strain>
    </source>
</reference>
<accession>A0A845V8L3</accession>
<dbReference type="EMBL" id="JAAGSC010000042">
    <property type="protein sequence ID" value="NDY96275.1"/>
    <property type="molecule type" value="Genomic_DNA"/>
</dbReference>
<dbReference type="InterPro" id="IPR027417">
    <property type="entry name" value="P-loop_NTPase"/>
</dbReference>
<dbReference type="Proteomes" id="UP000484885">
    <property type="component" value="Unassembled WGS sequence"/>
</dbReference>